<organism evidence="1 2">
    <name type="scientific">Panagrolaimus sp. JU765</name>
    <dbReference type="NCBI Taxonomy" id="591449"/>
    <lineage>
        <taxon>Eukaryota</taxon>
        <taxon>Metazoa</taxon>
        <taxon>Ecdysozoa</taxon>
        <taxon>Nematoda</taxon>
        <taxon>Chromadorea</taxon>
        <taxon>Rhabditida</taxon>
        <taxon>Tylenchina</taxon>
        <taxon>Panagrolaimomorpha</taxon>
        <taxon>Panagrolaimoidea</taxon>
        <taxon>Panagrolaimidae</taxon>
        <taxon>Panagrolaimus</taxon>
    </lineage>
</organism>
<name>A0AC34RNK3_9BILA</name>
<dbReference type="Proteomes" id="UP000887576">
    <property type="component" value="Unplaced"/>
</dbReference>
<accession>A0AC34RNK3</accession>
<evidence type="ECO:0000313" key="1">
    <source>
        <dbReference type="Proteomes" id="UP000887576"/>
    </source>
</evidence>
<protein>
    <submittedName>
        <fullName evidence="2">Uncharacterized protein</fullName>
    </submittedName>
</protein>
<reference evidence="2" key="1">
    <citation type="submission" date="2022-11" db="UniProtKB">
        <authorList>
            <consortium name="WormBaseParasite"/>
        </authorList>
    </citation>
    <scope>IDENTIFICATION</scope>
</reference>
<dbReference type="WBParaSite" id="JU765_v2.g8703.t1">
    <property type="protein sequence ID" value="JU765_v2.g8703.t1"/>
    <property type="gene ID" value="JU765_v2.g8703"/>
</dbReference>
<proteinExistence type="predicted"/>
<evidence type="ECO:0000313" key="2">
    <source>
        <dbReference type="WBParaSite" id="JU765_v2.g8703.t1"/>
    </source>
</evidence>
<sequence length="520" mass="59538">MSKVQKKDAGCQVSERDILYTMTSSDIRDSLRSFSGENQNDYSSGTNNSRRLSNPPGQGINNLGCAPSNFAPGFATGMPYGQPACNMNSPISNFTQSAPFFPSIPVYQPGTPGFYNNQQPVQLFDVNHNVYMANGQYFPHYQPPMPYMQPQQRWFRPQWVQKNNTGQYQTAKRKPTLPRMVCSDELENKKSRTDLNESSESIPNSNDIKKDVSLSRMNLQMPGKRTKPTKTKVDHFLPLKSSSTLADNHPNYQSNYPTATAIIDSNEPLNIDISSMSTPQNTLEERIKEILAQSGMTWNRDEDDVEEQTNGNEENMDEVLGEQTDEEEEEVSPDENILEEQMDEKTNDEDESVKTAEEMNDDDSEGEISDENEKIEYQMNDEDGSEERSTDGRLIEGNKDDENEKIEYQMNDEDGSDERSNDGRSIEEKKDDETENMTIEHQMDHETDQEQEASDEKLVEEEKNDGNEALEEFLNFMEEFNEELLKREKSDRNIRLPTTGDHEDLKAYMKRIGITNIRQL</sequence>